<dbReference type="EMBL" id="FTLX01000006">
    <property type="protein sequence ID" value="SIR26041.1"/>
    <property type="molecule type" value="Genomic_DNA"/>
</dbReference>
<keyword evidence="3" id="KW-0547">Nucleotide-binding</keyword>
<dbReference type="GO" id="GO:0005886">
    <property type="term" value="C:plasma membrane"/>
    <property type="evidence" value="ECO:0007669"/>
    <property type="project" value="UniProtKB-SubCell"/>
</dbReference>
<dbReference type="InterPro" id="IPR027417">
    <property type="entry name" value="P-loop_NTPase"/>
</dbReference>
<name>A0A1N6ZH09_9BACI</name>
<evidence type="ECO:0000256" key="3">
    <source>
        <dbReference type="ARBA" id="ARBA00022741"/>
    </source>
</evidence>
<dbReference type="PROSITE" id="PS50893">
    <property type="entry name" value="ABC_TRANSPORTER_2"/>
    <property type="match status" value="1"/>
</dbReference>
<dbReference type="Pfam" id="PF00005">
    <property type="entry name" value="ABC_tran"/>
    <property type="match status" value="1"/>
</dbReference>
<organism evidence="11 12">
    <name type="scientific">Domibacillus enclensis</name>
    <dbReference type="NCBI Taxonomy" id="1017273"/>
    <lineage>
        <taxon>Bacteria</taxon>
        <taxon>Bacillati</taxon>
        <taxon>Bacillota</taxon>
        <taxon>Bacilli</taxon>
        <taxon>Bacillales</taxon>
        <taxon>Bacillaceae</taxon>
        <taxon>Domibacillus</taxon>
    </lineage>
</organism>
<evidence type="ECO:0000256" key="5">
    <source>
        <dbReference type="ARBA" id="ARBA00022989"/>
    </source>
</evidence>
<evidence type="ECO:0000259" key="8">
    <source>
        <dbReference type="PROSITE" id="PS50893"/>
    </source>
</evidence>
<feature type="domain" description="ABC transporter" evidence="8">
    <location>
        <begin position="327"/>
        <end position="556"/>
    </location>
</feature>
<evidence type="ECO:0000313" key="12">
    <source>
        <dbReference type="Proteomes" id="UP000186385"/>
    </source>
</evidence>
<dbReference type="PROSITE" id="PS50929">
    <property type="entry name" value="ABC_TM1F"/>
    <property type="match status" value="1"/>
</dbReference>
<dbReference type="Proteomes" id="UP000215545">
    <property type="component" value="Unassembled WGS sequence"/>
</dbReference>
<evidence type="ECO:0000256" key="6">
    <source>
        <dbReference type="ARBA" id="ARBA00023136"/>
    </source>
</evidence>
<feature type="domain" description="ABC transmembrane type-1" evidence="9">
    <location>
        <begin position="16"/>
        <end position="298"/>
    </location>
</feature>
<dbReference type="InterPro" id="IPR014216">
    <property type="entry name" value="ABC_transptr_CydD"/>
</dbReference>
<dbReference type="Gene3D" id="3.40.50.300">
    <property type="entry name" value="P-loop containing nucleotide triphosphate hydrolases"/>
    <property type="match status" value="1"/>
</dbReference>
<dbReference type="STRING" id="1017273.SAMN05443094_106217"/>
<dbReference type="GO" id="GO:0005524">
    <property type="term" value="F:ATP binding"/>
    <property type="evidence" value="ECO:0007669"/>
    <property type="project" value="UniProtKB-KW"/>
</dbReference>
<dbReference type="SMART" id="SM00382">
    <property type="entry name" value="AAA"/>
    <property type="match status" value="1"/>
</dbReference>
<keyword evidence="5 7" id="KW-1133">Transmembrane helix</keyword>
<dbReference type="InterPro" id="IPR003593">
    <property type="entry name" value="AAA+_ATPase"/>
</dbReference>
<evidence type="ECO:0000256" key="2">
    <source>
        <dbReference type="ARBA" id="ARBA00022692"/>
    </source>
</evidence>
<dbReference type="GO" id="GO:0016887">
    <property type="term" value="F:ATP hydrolysis activity"/>
    <property type="evidence" value="ECO:0007669"/>
    <property type="project" value="InterPro"/>
</dbReference>
<evidence type="ECO:0000313" key="11">
    <source>
        <dbReference type="EMBL" id="SIR26041.1"/>
    </source>
</evidence>
<evidence type="ECO:0000256" key="1">
    <source>
        <dbReference type="ARBA" id="ARBA00004651"/>
    </source>
</evidence>
<evidence type="ECO:0000259" key="9">
    <source>
        <dbReference type="PROSITE" id="PS50929"/>
    </source>
</evidence>
<dbReference type="Gene3D" id="1.20.1560.10">
    <property type="entry name" value="ABC transporter type 1, transmembrane domain"/>
    <property type="match status" value="1"/>
</dbReference>
<keyword evidence="6 7" id="KW-0472">Membrane</keyword>
<protein>
    <submittedName>
        <fullName evidence="11">ATP-binding cassette, subfamily C, CydD</fullName>
    </submittedName>
    <submittedName>
        <fullName evidence="10">Thiol reductant ABC exporter subunit CydD</fullName>
    </submittedName>
</protein>
<sequence length="572" mass="62899">MGKDLFRYEGVAPVLAGLTFFTIIQAVLIILQAKWLAMAITGLFNGGAVDAAAADMALFFAALTGRYFIHFLKQKIVERYSEKTSNALRQKVLAKLFSLGPRLAQKEGTGKLVTLIIEGTGQFRTYLDLFLPKMINMLIIPVSIWLFIVWSDRTSGVILAVTLPVLLIFMVLLGFVARKKADSQWEGYQRLAGHFTDSLRGLQTLTYLGRARSHSQQIERVSEDYRKSTMSTLKVAFLSSFALDFFTMLSVATVAVFLGLGLIDGDMTLLPALTILILAPEYFLPVRELGTDYHATLNGQEAGRAMQAILAIEEAKAEQPVFLERWSADDELVVSNVHAASLKNISFSIKGHQKIGIIGASGAGKSTLIDVLGGFLGLDAGTISINGQEAAHLQKDAWQNLLTYIPQHPYTFSGTLADNIRFYKPDATDEDVLKAADQAGLSSLKALVHETIGEGGRQLSGGQMQRIAVARALLSDRPIVLLDEPTAHLDLETEAALKETMLPLFEDRLVFFATHRLHWMQEMDVVIVLERGHIAEMGTHEELSKKGGMYTAFVQAAQGDAHELAYSIHERA</sequence>
<dbReference type="CDD" id="cd18584">
    <property type="entry name" value="ABC_6TM_AarD_CydD"/>
    <property type="match status" value="1"/>
</dbReference>
<dbReference type="SUPFAM" id="SSF52540">
    <property type="entry name" value="P-loop containing nucleoside triphosphate hydrolases"/>
    <property type="match status" value="1"/>
</dbReference>
<evidence type="ECO:0000256" key="7">
    <source>
        <dbReference type="SAM" id="Phobius"/>
    </source>
</evidence>
<dbReference type="InterPro" id="IPR039421">
    <property type="entry name" value="Type_1_exporter"/>
</dbReference>
<dbReference type="Proteomes" id="UP000186385">
    <property type="component" value="Unassembled WGS sequence"/>
</dbReference>
<dbReference type="EMBL" id="MWSK01000006">
    <property type="protein sequence ID" value="OXS76700.1"/>
    <property type="molecule type" value="Genomic_DNA"/>
</dbReference>
<keyword evidence="13" id="KW-1185">Reference proteome</keyword>
<dbReference type="PROSITE" id="PS00211">
    <property type="entry name" value="ABC_TRANSPORTER_1"/>
    <property type="match status" value="1"/>
</dbReference>
<keyword evidence="4 11" id="KW-0067">ATP-binding</keyword>
<dbReference type="NCBIfam" id="TIGR02857">
    <property type="entry name" value="CydD"/>
    <property type="match status" value="1"/>
</dbReference>
<feature type="transmembrane region" description="Helical" evidence="7">
    <location>
        <begin position="12"/>
        <end position="31"/>
    </location>
</feature>
<dbReference type="GO" id="GO:0140359">
    <property type="term" value="F:ABC-type transporter activity"/>
    <property type="evidence" value="ECO:0007669"/>
    <property type="project" value="InterPro"/>
</dbReference>
<reference evidence="11 12" key="1">
    <citation type="submission" date="2017-01" db="EMBL/GenBank/DDBJ databases">
        <authorList>
            <person name="Mah S.A."/>
            <person name="Swanson W.J."/>
            <person name="Moy G.W."/>
            <person name="Vacquier V.D."/>
        </authorList>
    </citation>
    <scope>NUCLEOTIDE SEQUENCE [LARGE SCALE GENOMIC DNA]</scope>
    <source>
        <strain evidence="11 12">NIO-1016</strain>
    </source>
</reference>
<evidence type="ECO:0000313" key="13">
    <source>
        <dbReference type="Proteomes" id="UP000215545"/>
    </source>
</evidence>
<evidence type="ECO:0000256" key="4">
    <source>
        <dbReference type="ARBA" id="ARBA00022840"/>
    </source>
</evidence>
<feature type="transmembrane region" description="Helical" evidence="7">
    <location>
        <begin position="134"/>
        <end position="151"/>
    </location>
</feature>
<dbReference type="RefSeq" id="WP_045848998.1">
    <property type="nucleotide sequence ID" value="NZ_FTLX01000006.1"/>
</dbReference>
<dbReference type="OrthoDB" id="9806127at2"/>
<accession>A0A1N6ZH09</accession>
<reference evidence="10" key="3">
    <citation type="submission" date="2017-03" db="EMBL/GenBank/DDBJ databases">
        <authorList>
            <person name="Dastager S.G."/>
            <person name="Neurgaonkar P.S."/>
            <person name="Dharne M.S."/>
        </authorList>
    </citation>
    <scope>NUCLEOTIDE SEQUENCE</scope>
    <source>
        <strain evidence="10">DSM 25145</strain>
    </source>
</reference>
<dbReference type="Pfam" id="PF00664">
    <property type="entry name" value="ABC_membrane"/>
    <property type="match status" value="1"/>
</dbReference>
<dbReference type="GO" id="GO:0042883">
    <property type="term" value="P:cysteine transport"/>
    <property type="evidence" value="ECO:0007669"/>
    <property type="project" value="InterPro"/>
</dbReference>
<gene>
    <name evidence="10" type="ORF">B1B05_13635</name>
    <name evidence="11" type="ORF">SAMN05443094_106217</name>
</gene>
<evidence type="ECO:0000313" key="10">
    <source>
        <dbReference type="EMBL" id="OXS76700.1"/>
    </source>
</evidence>
<keyword evidence="2 7" id="KW-0812">Transmembrane</keyword>
<dbReference type="InterPro" id="IPR011527">
    <property type="entry name" value="ABC1_TM_dom"/>
</dbReference>
<dbReference type="AlphaFoldDB" id="A0A1N6ZH09"/>
<dbReference type="InterPro" id="IPR017871">
    <property type="entry name" value="ABC_transporter-like_CS"/>
</dbReference>
<dbReference type="SUPFAM" id="SSF90123">
    <property type="entry name" value="ABC transporter transmembrane region"/>
    <property type="match status" value="1"/>
</dbReference>
<dbReference type="InterPro" id="IPR003439">
    <property type="entry name" value="ABC_transporter-like_ATP-bd"/>
</dbReference>
<comment type="subcellular location">
    <subcellularLocation>
        <location evidence="1">Cell membrane</location>
        <topology evidence="1">Multi-pass membrane protein</topology>
    </subcellularLocation>
</comment>
<dbReference type="GO" id="GO:0034040">
    <property type="term" value="F:ATPase-coupled lipid transmembrane transporter activity"/>
    <property type="evidence" value="ECO:0007669"/>
    <property type="project" value="TreeGrafter"/>
</dbReference>
<feature type="transmembrane region" description="Helical" evidence="7">
    <location>
        <begin position="235"/>
        <end position="261"/>
    </location>
</feature>
<dbReference type="PANTHER" id="PTHR24221:SF614">
    <property type="entry name" value="GLUTATHIONE_L-CYSTEINE TRANSPORT SYSTEM ATP-BINDING_PERMEASE PROTEIN CYDC"/>
    <property type="match status" value="1"/>
</dbReference>
<reference evidence="13" key="2">
    <citation type="submission" date="2017-03" db="EMBL/GenBank/DDBJ databases">
        <title>Bacillus sp. V-88(T) DSM27956, whole genome shotgun sequencing project.</title>
        <authorList>
            <person name="Dastager S.G."/>
            <person name="Neurgaonkar P.S."/>
            <person name="Dharne M.S."/>
        </authorList>
    </citation>
    <scope>NUCLEOTIDE SEQUENCE [LARGE SCALE GENOMIC DNA]</scope>
    <source>
        <strain evidence="13">DSM 25145</strain>
    </source>
</reference>
<proteinExistence type="predicted"/>
<feature type="transmembrane region" description="Helical" evidence="7">
    <location>
        <begin position="157"/>
        <end position="177"/>
    </location>
</feature>
<dbReference type="InterPro" id="IPR036640">
    <property type="entry name" value="ABC1_TM_sf"/>
</dbReference>
<feature type="transmembrane region" description="Helical" evidence="7">
    <location>
        <begin position="51"/>
        <end position="69"/>
    </location>
</feature>
<dbReference type="PANTHER" id="PTHR24221">
    <property type="entry name" value="ATP-BINDING CASSETTE SUB-FAMILY B"/>
    <property type="match status" value="1"/>
</dbReference>